<feature type="transmembrane region" description="Helical" evidence="7">
    <location>
        <begin position="20"/>
        <end position="37"/>
    </location>
</feature>
<dbReference type="CDD" id="cd17480">
    <property type="entry name" value="MFS_SLC40A1_like"/>
    <property type="match status" value="1"/>
</dbReference>
<dbReference type="eggNOG" id="KOG2601">
    <property type="taxonomic scope" value="Eukaryota"/>
</dbReference>
<keyword evidence="6 7" id="KW-0472">Membrane</keyword>
<dbReference type="EMBL" id="GG666485">
    <property type="protein sequence ID" value="EEN64838.1"/>
    <property type="molecule type" value="Genomic_DNA"/>
</dbReference>
<keyword evidence="5 7" id="KW-1133">Transmembrane helix</keyword>
<evidence type="ECO:0000256" key="1">
    <source>
        <dbReference type="ARBA" id="ARBA00004141"/>
    </source>
</evidence>
<feature type="transmembrane region" description="Helical" evidence="7">
    <location>
        <begin position="302"/>
        <end position="322"/>
    </location>
</feature>
<accession>C3Y4G4</accession>
<dbReference type="Gene3D" id="1.20.1250.20">
    <property type="entry name" value="MFS general substrate transporter like domains"/>
    <property type="match status" value="1"/>
</dbReference>
<dbReference type="Pfam" id="PF06963">
    <property type="entry name" value="FPN1"/>
    <property type="match status" value="1"/>
</dbReference>
<evidence type="ECO:0000256" key="8">
    <source>
        <dbReference type="SAM" id="MobiDB-lite"/>
    </source>
</evidence>
<feature type="transmembrane region" description="Helical" evidence="7">
    <location>
        <begin position="334"/>
        <end position="355"/>
    </location>
</feature>
<dbReference type="InterPro" id="IPR036259">
    <property type="entry name" value="MFS_trans_sf"/>
</dbReference>
<dbReference type="PANTHER" id="PTHR11660:SF57">
    <property type="entry name" value="SOLUTE CARRIER FAMILY 40 MEMBER"/>
    <property type="match status" value="1"/>
</dbReference>
<keyword evidence="4 7" id="KW-0812">Transmembrane</keyword>
<evidence type="ECO:0000256" key="4">
    <source>
        <dbReference type="ARBA" id="ARBA00022692"/>
    </source>
</evidence>
<feature type="region of interest" description="Disordered" evidence="8">
    <location>
        <begin position="525"/>
        <end position="549"/>
    </location>
</feature>
<reference evidence="9" key="1">
    <citation type="journal article" date="2008" name="Nature">
        <title>The amphioxus genome and the evolution of the chordate karyotype.</title>
        <authorList>
            <consortium name="US DOE Joint Genome Institute (JGI-PGF)"/>
            <person name="Putnam N.H."/>
            <person name="Butts T."/>
            <person name="Ferrier D.E.K."/>
            <person name="Furlong R.F."/>
            <person name="Hellsten U."/>
            <person name="Kawashima T."/>
            <person name="Robinson-Rechavi M."/>
            <person name="Shoguchi E."/>
            <person name="Terry A."/>
            <person name="Yu J.-K."/>
            <person name="Benito-Gutierrez E.L."/>
            <person name="Dubchak I."/>
            <person name="Garcia-Fernandez J."/>
            <person name="Gibson-Brown J.J."/>
            <person name="Grigoriev I.V."/>
            <person name="Horton A.C."/>
            <person name="de Jong P.J."/>
            <person name="Jurka J."/>
            <person name="Kapitonov V.V."/>
            <person name="Kohara Y."/>
            <person name="Kuroki Y."/>
            <person name="Lindquist E."/>
            <person name="Lucas S."/>
            <person name="Osoegawa K."/>
            <person name="Pennacchio L.A."/>
            <person name="Salamov A.A."/>
            <person name="Satou Y."/>
            <person name="Sauka-Spengler T."/>
            <person name="Schmutz J."/>
            <person name="Shin-I T."/>
            <person name="Toyoda A."/>
            <person name="Bronner-Fraser M."/>
            <person name="Fujiyama A."/>
            <person name="Holland L.Z."/>
            <person name="Holland P.W.H."/>
            <person name="Satoh N."/>
            <person name="Rokhsar D.S."/>
        </authorList>
    </citation>
    <scope>NUCLEOTIDE SEQUENCE [LARGE SCALE GENOMIC DNA]</scope>
    <source>
        <strain evidence="9">S238N-H82</strain>
        <tissue evidence="9">Testes</tissue>
    </source>
</reference>
<comment type="caution">
    <text evidence="7">Lacks conserved residue(s) required for the propagation of feature annotation.</text>
</comment>
<comment type="subcellular location">
    <subcellularLocation>
        <location evidence="1 7">Membrane</location>
        <topology evidence="1 7">Multi-pass membrane protein</topology>
    </subcellularLocation>
</comment>
<sequence length="618" mass="68633">MREEKRGNRQERKDAQGDRMWAFAVALFLIDLSPGSLQLTAIYGFAKSISVLLLGAIIGDWIDRTPRLKAVRIALVIQNGSVALCAVVFALMDVYRKEMESSAGGWIMTLCQVLLIFIAVVAILAGQATSISLQKDWVAVIAGGEKERLANMNAAIRRIDLCTKILSPVVVGQIMTFVSMLVGALFIAGWNMVSMAIEYYLYYRVYDSVPALAVKESKIDKEEVNDENSEILTKESAKPDAPPQSCHHKMFHSFFTLYNGWKIYFQQTCFRAGLGLSCLYMTVLGFDNITVGFVYTQGFSELAVSLLMAGAAILGVCGTFIYPPLRKRIGLLRTGLISGTLQWSILVLCVASVWAPGSPFDPFYFTRTSNVTLTDVTLPPDVNLPPTFTPSSNSSVFSVSFNETIFPTPVDNTTAGPQDPPADRPLWMYTSVALLMTGVTLGRIGLWMYDLTVTQLYQETVDETHRGVVFGVQNSLNFFMDMMHFILVIVLPAPETFGFLILLSFVFTVSGHLLYASYSRQREEEERGRGDTLRSKSDKATVGASGDAGVAQEYEEGTKYRVEVEKEEEKMEGSDDKVAENDEETMKKTLEEILTVEEIKIATTEEAIWKLLEEYGPE</sequence>
<proteinExistence type="inferred from homology"/>
<dbReference type="SUPFAM" id="SSF103473">
    <property type="entry name" value="MFS general substrate transporter"/>
    <property type="match status" value="1"/>
</dbReference>
<keyword evidence="7" id="KW-0406">Ion transport</keyword>
<dbReference type="AlphaFoldDB" id="C3Y4G4"/>
<feature type="compositionally biased region" description="Basic and acidic residues" evidence="8">
    <location>
        <begin position="525"/>
        <end position="539"/>
    </location>
</feature>
<name>C3Y4G4_BRAFL</name>
<feature type="transmembrane region" description="Helical" evidence="7">
    <location>
        <begin position="426"/>
        <end position="446"/>
    </location>
</feature>
<dbReference type="InterPro" id="IPR009716">
    <property type="entry name" value="Ferroportin-1"/>
</dbReference>
<evidence type="ECO:0000256" key="3">
    <source>
        <dbReference type="ARBA" id="ARBA00022448"/>
    </source>
</evidence>
<feature type="transmembrane region" description="Helical" evidence="7">
    <location>
        <begin position="165"/>
        <end position="190"/>
    </location>
</feature>
<dbReference type="PANTHER" id="PTHR11660">
    <property type="entry name" value="SOLUTE CARRIER FAMILY 40 MEMBER"/>
    <property type="match status" value="1"/>
</dbReference>
<feature type="transmembrane region" description="Helical" evidence="7">
    <location>
        <begin position="104"/>
        <end position="125"/>
    </location>
</feature>
<evidence type="ECO:0000256" key="6">
    <source>
        <dbReference type="ARBA" id="ARBA00023136"/>
    </source>
</evidence>
<keyword evidence="3 7" id="KW-0813">Transport</keyword>
<dbReference type="InParanoid" id="C3Y4G4"/>
<evidence type="ECO:0000313" key="9">
    <source>
        <dbReference type="EMBL" id="EEN64838.1"/>
    </source>
</evidence>
<dbReference type="STRING" id="7739.C3Y4G4"/>
<protein>
    <recommendedName>
        <fullName evidence="7">Solute carrier family 40 member</fullName>
    </recommendedName>
</protein>
<organism>
    <name type="scientific">Branchiostoma floridae</name>
    <name type="common">Florida lancelet</name>
    <name type="synonym">Amphioxus</name>
    <dbReference type="NCBI Taxonomy" id="7739"/>
    <lineage>
        <taxon>Eukaryota</taxon>
        <taxon>Metazoa</taxon>
        <taxon>Chordata</taxon>
        <taxon>Cephalochordata</taxon>
        <taxon>Leptocardii</taxon>
        <taxon>Amphioxiformes</taxon>
        <taxon>Branchiostomatidae</taxon>
        <taxon>Branchiostoma</taxon>
    </lineage>
</organism>
<dbReference type="GO" id="GO:0005381">
    <property type="term" value="F:iron ion transmembrane transporter activity"/>
    <property type="evidence" value="ECO:0007669"/>
    <property type="project" value="UniProtKB-UniRule"/>
</dbReference>
<feature type="transmembrane region" description="Helical" evidence="7">
    <location>
        <begin position="74"/>
        <end position="92"/>
    </location>
</feature>
<dbReference type="GO" id="GO:0016020">
    <property type="term" value="C:membrane"/>
    <property type="evidence" value="ECO:0007669"/>
    <property type="project" value="UniProtKB-SubCell"/>
</dbReference>
<comment type="similarity">
    <text evidence="2 7">Belongs to the ferroportin (FP) (TC 2.A.100) family. SLC40A subfamily.</text>
</comment>
<dbReference type="SMR" id="C3Y4G4"/>
<evidence type="ECO:0000256" key="5">
    <source>
        <dbReference type="ARBA" id="ARBA00022989"/>
    </source>
</evidence>
<gene>
    <name evidence="9" type="ORF">BRAFLDRAFT_125613</name>
</gene>
<evidence type="ECO:0000256" key="7">
    <source>
        <dbReference type="RuleBase" id="RU365065"/>
    </source>
</evidence>
<evidence type="ECO:0000256" key="2">
    <source>
        <dbReference type="ARBA" id="ARBA00006279"/>
    </source>
</evidence>
<comment type="function">
    <text evidence="7">May be involved in iron transport and iron homeostasis.</text>
</comment>
<feature type="region of interest" description="Disordered" evidence="8">
    <location>
        <begin position="565"/>
        <end position="584"/>
    </location>
</feature>